<dbReference type="OrthoDB" id="9804482at2"/>
<dbReference type="Pfam" id="PF04002">
    <property type="entry name" value="RadC"/>
    <property type="match status" value="1"/>
</dbReference>
<gene>
    <name evidence="2" type="ORF">DL897_15495</name>
</gene>
<evidence type="ECO:0000259" key="1">
    <source>
        <dbReference type="Pfam" id="PF04002"/>
    </source>
</evidence>
<dbReference type="EMBL" id="QJKK01000011">
    <property type="protein sequence ID" value="RAL22011.1"/>
    <property type="molecule type" value="Genomic_DNA"/>
</dbReference>
<feature type="domain" description="RadC-like JAB" evidence="1">
    <location>
        <begin position="2"/>
        <end position="44"/>
    </location>
</feature>
<dbReference type="InterPro" id="IPR025657">
    <property type="entry name" value="RadC_JAB"/>
</dbReference>
<dbReference type="Gene3D" id="3.40.140.10">
    <property type="entry name" value="Cytidine Deaminase, domain 2"/>
    <property type="match status" value="1"/>
</dbReference>
<dbReference type="AlphaFoldDB" id="A0A364K1W0"/>
<protein>
    <recommendedName>
        <fullName evidence="1">RadC-like JAB domain-containing protein</fullName>
    </recommendedName>
</protein>
<name>A0A364K1W0_9BACL</name>
<dbReference type="Proteomes" id="UP000251213">
    <property type="component" value="Unassembled WGS sequence"/>
</dbReference>
<organism evidence="2 3">
    <name type="scientific">Thermoflavimicrobium daqui</name>
    <dbReference type="NCBI Taxonomy" id="2137476"/>
    <lineage>
        <taxon>Bacteria</taxon>
        <taxon>Bacillati</taxon>
        <taxon>Bacillota</taxon>
        <taxon>Bacilli</taxon>
        <taxon>Bacillales</taxon>
        <taxon>Thermoactinomycetaceae</taxon>
        <taxon>Thermoflavimicrobium</taxon>
    </lineage>
</organism>
<proteinExistence type="predicted"/>
<sequence length="57" mass="6600">MIQKHLKGVDREHFVILLLNIKLQVIRINTAHIGLLNSSVVHPRFYYCKDLQICLSG</sequence>
<reference evidence="2 3" key="1">
    <citation type="submission" date="2018-06" db="EMBL/GenBank/DDBJ databases">
        <title>Thermoflavimicrobium daqus sp. nov., a thermophilic microbe isolated from Moutai-flavour Daqu.</title>
        <authorList>
            <person name="Wang X."/>
            <person name="Zhou H."/>
        </authorList>
    </citation>
    <scope>NUCLEOTIDE SEQUENCE [LARGE SCALE GENOMIC DNA]</scope>
    <source>
        <strain evidence="2 3">FBKL4.011</strain>
    </source>
</reference>
<keyword evidence="3" id="KW-1185">Reference proteome</keyword>
<reference evidence="2 3" key="2">
    <citation type="submission" date="2018-06" db="EMBL/GenBank/DDBJ databases">
        <authorList>
            <person name="Zhirakovskaya E."/>
        </authorList>
    </citation>
    <scope>NUCLEOTIDE SEQUENCE [LARGE SCALE GENOMIC DNA]</scope>
    <source>
        <strain evidence="2 3">FBKL4.011</strain>
    </source>
</reference>
<evidence type="ECO:0000313" key="2">
    <source>
        <dbReference type="EMBL" id="RAL22011.1"/>
    </source>
</evidence>
<evidence type="ECO:0000313" key="3">
    <source>
        <dbReference type="Proteomes" id="UP000251213"/>
    </source>
</evidence>
<comment type="caution">
    <text evidence="2">The sequence shown here is derived from an EMBL/GenBank/DDBJ whole genome shotgun (WGS) entry which is preliminary data.</text>
</comment>
<accession>A0A364K1W0</accession>